<proteinExistence type="predicted"/>
<comment type="caution">
    <text evidence="1">The sequence shown here is derived from an EMBL/GenBank/DDBJ whole genome shotgun (WGS) entry which is preliminary data.</text>
</comment>
<dbReference type="OrthoDB" id="594021at2"/>
<dbReference type="RefSeq" id="WP_151149497.1">
    <property type="nucleotide sequence ID" value="NZ_WAIE01000001.1"/>
</dbReference>
<name>A0A6N6N6R3_9BACT</name>
<reference evidence="1 2" key="1">
    <citation type="journal article" date="2017" name="Int. J. Syst. Evol. Microbiol.">
        <title>Desulfovibrio senegalensis sp. nov., a mesophilic sulfate reducer isolated from marine sediment.</title>
        <authorList>
            <person name="Thioye A."/>
            <person name="Gam Z.B.A."/>
            <person name="Mbengue M."/>
            <person name="Cayol J.L."/>
            <person name="Joseph-Bartoli M."/>
            <person name="Toure-Kane C."/>
            <person name="Labat M."/>
        </authorList>
    </citation>
    <scope>NUCLEOTIDE SEQUENCE [LARGE SCALE GENOMIC DNA]</scope>
    <source>
        <strain evidence="1 2">DSM 101509</strain>
    </source>
</reference>
<dbReference type="EMBL" id="WAIE01000001">
    <property type="protein sequence ID" value="KAB1443165.1"/>
    <property type="molecule type" value="Genomic_DNA"/>
</dbReference>
<dbReference type="AlphaFoldDB" id="A0A6N6N6R3"/>
<accession>A0A6N6N6R3</accession>
<organism evidence="1 2">
    <name type="scientific">Pseudodesulfovibrio senegalensis</name>
    <dbReference type="NCBI Taxonomy" id="1721087"/>
    <lineage>
        <taxon>Bacteria</taxon>
        <taxon>Pseudomonadati</taxon>
        <taxon>Thermodesulfobacteriota</taxon>
        <taxon>Desulfovibrionia</taxon>
        <taxon>Desulfovibrionales</taxon>
        <taxon>Desulfovibrionaceae</taxon>
    </lineage>
</organism>
<protein>
    <submittedName>
        <fullName evidence="1">Uncharacterized protein</fullName>
    </submittedName>
</protein>
<evidence type="ECO:0000313" key="2">
    <source>
        <dbReference type="Proteomes" id="UP000438699"/>
    </source>
</evidence>
<keyword evidence="2" id="KW-1185">Reference proteome</keyword>
<evidence type="ECO:0000313" key="1">
    <source>
        <dbReference type="EMBL" id="KAB1443165.1"/>
    </source>
</evidence>
<gene>
    <name evidence="1" type="ORF">F8A88_02555</name>
</gene>
<dbReference type="Proteomes" id="UP000438699">
    <property type="component" value="Unassembled WGS sequence"/>
</dbReference>
<sequence>MQPIQTKYGDLIPQHTTDDLRKKEVLPVRYHENGTPKTVPLEMQTSIPTPVGNIPAELVTFHENGTLKRVFPLNGKLSGYWGESDEAALAEPTPVQTPAGMITAKVIAISFHENEAIRSLTLWPGEVVSLVTPVGPMKARIGISFDRNGMLRSLEPASPTSVTTPIGDIMAFNSDALGVNGDMNSLVFDARGAVARVTTTLSQLSVVRPNGESDLFKPLYRESYCSETEQEPVPMIVAIGKDTITIQTHCDLPTIRIPTADHVFLSESPLPRQNTIPLMGCGL</sequence>